<feature type="region of interest" description="Disordered" evidence="1">
    <location>
        <begin position="124"/>
        <end position="165"/>
    </location>
</feature>
<reference evidence="2 3" key="1">
    <citation type="submission" date="2016-04" db="EMBL/GenBank/DDBJ databases">
        <title>A degradative enzymes factory behind the ericoid mycorrhizal symbiosis.</title>
        <authorList>
            <consortium name="DOE Joint Genome Institute"/>
            <person name="Martino E."/>
            <person name="Morin E."/>
            <person name="Grelet G."/>
            <person name="Kuo A."/>
            <person name="Kohler A."/>
            <person name="Daghino S."/>
            <person name="Barry K."/>
            <person name="Choi C."/>
            <person name="Cichocki N."/>
            <person name="Clum A."/>
            <person name="Copeland A."/>
            <person name="Hainaut M."/>
            <person name="Haridas S."/>
            <person name="Labutti K."/>
            <person name="Lindquist E."/>
            <person name="Lipzen A."/>
            <person name="Khouja H.-R."/>
            <person name="Murat C."/>
            <person name="Ohm R."/>
            <person name="Olson A."/>
            <person name="Spatafora J."/>
            <person name="Veneault-Fourrey C."/>
            <person name="Henrissat B."/>
            <person name="Grigoriev I."/>
            <person name="Martin F."/>
            <person name="Perotto S."/>
        </authorList>
    </citation>
    <scope>NUCLEOTIDE SEQUENCE [LARGE SCALE GENOMIC DNA]</scope>
    <source>
        <strain evidence="2 3">F</strain>
    </source>
</reference>
<dbReference type="EMBL" id="KZ613941">
    <property type="protein sequence ID" value="PMD44230.1"/>
    <property type="molecule type" value="Genomic_DNA"/>
</dbReference>
<dbReference type="AlphaFoldDB" id="A0A2J6S0E5"/>
<dbReference type="Proteomes" id="UP000235786">
    <property type="component" value="Unassembled WGS sequence"/>
</dbReference>
<sequence length="165" mass="18458">MVVTTGIPVVPAITTDDVALIIDANEAGEIQTDSNFHCQFGDPETFKNSRFQQVTYWARTSQPNSTMAKLRKLDDLRMMKTWVLLYVEPTLNSIVETVHIQLLSTELSKMHGTSQLHPIFHRHGRRPWSSASTPTPLDPAPSQLTHHSNPNTDNTGPGSPQSSRW</sequence>
<gene>
    <name evidence="2" type="ORF">L207DRAFT_525581</name>
</gene>
<organism evidence="2 3">
    <name type="scientific">Hyaloscypha variabilis (strain UAMH 11265 / GT02V1 / F)</name>
    <name type="common">Meliniomyces variabilis</name>
    <dbReference type="NCBI Taxonomy" id="1149755"/>
    <lineage>
        <taxon>Eukaryota</taxon>
        <taxon>Fungi</taxon>
        <taxon>Dikarya</taxon>
        <taxon>Ascomycota</taxon>
        <taxon>Pezizomycotina</taxon>
        <taxon>Leotiomycetes</taxon>
        <taxon>Helotiales</taxon>
        <taxon>Hyaloscyphaceae</taxon>
        <taxon>Hyaloscypha</taxon>
        <taxon>Hyaloscypha variabilis</taxon>
    </lineage>
</organism>
<feature type="compositionally biased region" description="Polar residues" evidence="1">
    <location>
        <begin position="142"/>
        <end position="165"/>
    </location>
</feature>
<proteinExistence type="predicted"/>
<evidence type="ECO:0000313" key="2">
    <source>
        <dbReference type="EMBL" id="PMD44230.1"/>
    </source>
</evidence>
<evidence type="ECO:0000256" key="1">
    <source>
        <dbReference type="SAM" id="MobiDB-lite"/>
    </source>
</evidence>
<protein>
    <submittedName>
        <fullName evidence="2">Uncharacterized protein</fullName>
    </submittedName>
</protein>
<name>A0A2J6S0E5_HYAVF</name>
<accession>A0A2J6S0E5</accession>
<keyword evidence="3" id="KW-1185">Reference proteome</keyword>
<evidence type="ECO:0000313" key="3">
    <source>
        <dbReference type="Proteomes" id="UP000235786"/>
    </source>
</evidence>